<feature type="coiled-coil region" evidence="1">
    <location>
        <begin position="343"/>
        <end position="483"/>
    </location>
</feature>
<organism evidence="2 3">
    <name type="scientific">Cichlidogyrus casuarinus</name>
    <dbReference type="NCBI Taxonomy" id="1844966"/>
    <lineage>
        <taxon>Eukaryota</taxon>
        <taxon>Metazoa</taxon>
        <taxon>Spiralia</taxon>
        <taxon>Lophotrochozoa</taxon>
        <taxon>Platyhelminthes</taxon>
        <taxon>Monogenea</taxon>
        <taxon>Monopisthocotylea</taxon>
        <taxon>Dactylogyridea</taxon>
        <taxon>Ancyrocephalidae</taxon>
        <taxon>Cichlidogyrus</taxon>
    </lineage>
</organism>
<gene>
    <name evidence="2" type="ORF">Ciccas_005170</name>
</gene>
<feature type="coiled-coil region" evidence="1">
    <location>
        <begin position="3"/>
        <end position="146"/>
    </location>
</feature>
<dbReference type="InterPro" id="IPR027267">
    <property type="entry name" value="AH/BAR_dom_sf"/>
</dbReference>
<dbReference type="SUPFAM" id="SSF103657">
    <property type="entry name" value="BAR/IMD domain-like"/>
    <property type="match status" value="1"/>
</dbReference>
<evidence type="ECO:0000256" key="1">
    <source>
        <dbReference type="SAM" id="Coils"/>
    </source>
</evidence>
<dbReference type="AlphaFoldDB" id="A0ABD2Q9D8"/>
<dbReference type="EMBL" id="JBJKFK010000586">
    <property type="protein sequence ID" value="KAL3316180.1"/>
    <property type="molecule type" value="Genomic_DNA"/>
</dbReference>
<keyword evidence="1" id="KW-0175">Coiled coil</keyword>
<name>A0ABD2Q9D8_9PLAT</name>
<evidence type="ECO:0000313" key="2">
    <source>
        <dbReference type="EMBL" id="KAL3316180.1"/>
    </source>
</evidence>
<comment type="caution">
    <text evidence="2">The sequence shown here is derived from an EMBL/GenBank/DDBJ whole genome shotgun (WGS) entry which is preliminary data.</text>
</comment>
<dbReference type="Proteomes" id="UP001626550">
    <property type="component" value="Unassembled WGS sequence"/>
</dbReference>
<accession>A0ABD2Q9D8</accession>
<keyword evidence="3" id="KW-1185">Reference proteome</keyword>
<evidence type="ECO:0008006" key="4">
    <source>
        <dbReference type="Google" id="ProtNLM"/>
    </source>
</evidence>
<sequence>MSYQNREQEVEKLKINLDDAQAKANIAQKRIEERELRLKKIEQENNSLLDEIHALRKKNQETESQIDCLRQRLIDRNDTDSFEMRNDGSESDKLRAKNSELFSENAQLQRSLNDTQIQLDRLSLERENLKEDTTRMQEQVVRLNENLCDARSCLSQLQSSKQLFDVGVQSLTETSMEETMAALEFSAQQSQQDKVVIAELRGALQQALLERDQIKEQAGTIMAASDFSQLETQQQFYSNQSSLQHQVIQMQQAQREVAAEMDRIRRDSSKATIRVQDLTRQLQETQKNCDSIAKQRDELQEQLSQYQRTYDALGITLGGSGGAPGLMKKVMTSTGSTVPAGGISHLSRELDRLHRDHEQAIIKLEETEVQSRTYRAEYEGARNELKKARDELGRLKDHLKELQEQTEAREDEMSKLQRLEAERCRDQVQEVANQLAQTHHQLQNKDAQLERLIADLEKSQRTISDLELDLRQLKQMEQQFSTKTELDENERQRHRYETETLRKEVELRENQASLRIKIKVYFHCTTRK</sequence>
<evidence type="ECO:0000313" key="3">
    <source>
        <dbReference type="Proteomes" id="UP001626550"/>
    </source>
</evidence>
<dbReference type="Gene3D" id="1.20.1170.10">
    <property type="match status" value="1"/>
</dbReference>
<proteinExistence type="predicted"/>
<feature type="coiled-coil region" evidence="1">
    <location>
        <begin position="268"/>
        <end position="316"/>
    </location>
</feature>
<protein>
    <recommendedName>
        <fullName evidence="4">Centriolin</fullName>
    </recommendedName>
</protein>
<reference evidence="2 3" key="1">
    <citation type="submission" date="2024-11" db="EMBL/GenBank/DDBJ databases">
        <title>Adaptive evolution of stress response genes in parasites aligns with host niche diversity.</title>
        <authorList>
            <person name="Hahn C."/>
            <person name="Resl P."/>
        </authorList>
    </citation>
    <scope>NUCLEOTIDE SEQUENCE [LARGE SCALE GENOMIC DNA]</scope>
    <source>
        <strain evidence="2">EGGRZ-B1_66</strain>
        <tissue evidence="2">Body</tissue>
    </source>
</reference>